<gene>
    <name evidence="9" type="ORF">J2Z66_003352</name>
</gene>
<organism evidence="9 10">
    <name type="scientific">Paenibacillus eucommiae</name>
    <dbReference type="NCBI Taxonomy" id="1355755"/>
    <lineage>
        <taxon>Bacteria</taxon>
        <taxon>Bacillati</taxon>
        <taxon>Bacillota</taxon>
        <taxon>Bacilli</taxon>
        <taxon>Bacillales</taxon>
        <taxon>Paenibacillaceae</taxon>
        <taxon>Paenibacillus</taxon>
    </lineage>
</organism>
<protein>
    <submittedName>
        <fullName evidence="9">ABC-type sugar transport system permease subunit</fullName>
    </submittedName>
</protein>
<dbReference type="Proteomes" id="UP001519287">
    <property type="component" value="Unassembled WGS sequence"/>
</dbReference>
<feature type="transmembrane region" description="Helical" evidence="7">
    <location>
        <begin position="204"/>
        <end position="226"/>
    </location>
</feature>
<reference evidence="9 10" key="1">
    <citation type="submission" date="2021-03" db="EMBL/GenBank/DDBJ databases">
        <title>Genomic Encyclopedia of Type Strains, Phase IV (KMG-IV): sequencing the most valuable type-strain genomes for metagenomic binning, comparative biology and taxonomic classification.</title>
        <authorList>
            <person name="Goeker M."/>
        </authorList>
    </citation>
    <scope>NUCLEOTIDE SEQUENCE [LARGE SCALE GENOMIC DNA]</scope>
    <source>
        <strain evidence="9 10">DSM 26048</strain>
    </source>
</reference>
<evidence type="ECO:0000256" key="5">
    <source>
        <dbReference type="ARBA" id="ARBA00022989"/>
    </source>
</evidence>
<evidence type="ECO:0000313" key="9">
    <source>
        <dbReference type="EMBL" id="MBP1991745.1"/>
    </source>
</evidence>
<feature type="transmembrane region" description="Helical" evidence="7">
    <location>
        <begin position="83"/>
        <end position="105"/>
    </location>
</feature>
<feature type="transmembrane region" description="Helical" evidence="7">
    <location>
        <begin position="250"/>
        <end position="274"/>
    </location>
</feature>
<keyword evidence="3" id="KW-1003">Cell membrane</keyword>
<dbReference type="InterPro" id="IPR035906">
    <property type="entry name" value="MetI-like_sf"/>
</dbReference>
<feature type="transmembrane region" description="Helical" evidence="7">
    <location>
        <begin position="21"/>
        <end position="40"/>
    </location>
</feature>
<dbReference type="PANTHER" id="PTHR43227:SF3">
    <property type="entry name" value="BINDING-PROTEIN-DEPENDENT TRANSPORT SYSTEMS INNER MEMBRANE COMPONENT"/>
    <property type="match status" value="1"/>
</dbReference>
<keyword evidence="9" id="KW-0762">Sugar transport</keyword>
<dbReference type="CDD" id="cd06261">
    <property type="entry name" value="TM_PBP2"/>
    <property type="match status" value="1"/>
</dbReference>
<feature type="domain" description="ABC transmembrane type-1" evidence="8">
    <location>
        <begin position="79"/>
        <end position="271"/>
    </location>
</feature>
<dbReference type="RefSeq" id="WP_209972478.1">
    <property type="nucleotide sequence ID" value="NZ_JAGGLB010000010.1"/>
</dbReference>
<feature type="transmembrane region" description="Helical" evidence="7">
    <location>
        <begin position="165"/>
        <end position="183"/>
    </location>
</feature>
<evidence type="ECO:0000313" key="10">
    <source>
        <dbReference type="Proteomes" id="UP001519287"/>
    </source>
</evidence>
<dbReference type="Gene3D" id="1.10.3720.10">
    <property type="entry name" value="MetI-like"/>
    <property type="match status" value="1"/>
</dbReference>
<accession>A0ABS4IVX8</accession>
<evidence type="ECO:0000256" key="6">
    <source>
        <dbReference type="ARBA" id="ARBA00023136"/>
    </source>
</evidence>
<keyword evidence="6 7" id="KW-0472">Membrane</keyword>
<comment type="subcellular location">
    <subcellularLocation>
        <location evidence="1">Cell membrane</location>
        <topology evidence="1">Multi-pass membrane protein</topology>
    </subcellularLocation>
</comment>
<comment type="caution">
    <text evidence="9">The sequence shown here is derived from an EMBL/GenBank/DDBJ whole genome shotgun (WGS) entry which is preliminary data.</text>
</comment>
<dbReference type="InterPro" id="IPR050809">
    <property type="entry name" value="UgpAE/MalFG_permease"/>
</dbReference>
<sequence>MKNRKILRRFGYERRRMVEGMTFVSIWVIGFVLFMIYPLFYSLTISFTHSTLKDIFGGPFIGWDNYRSVVSSPQFATIFVKTLLNALLDIPTIVLFSLLCAVLLHRPMVGRVYFRAVFFVPVIIAGVVMRLLFEQNAADFSIFGKLAGGMLVVSDMIGSDLFDRIGVLMWRSSVETLIFLAGLQGIPRSQYEAAHIDGATVWESFWLITIPYLSPIILLNLIYATIDSFTEPLNPIIEYLKLLVFNHFNFGIAAAMSWMYFLVILVIVLIMIAVGRRYVYYGSDPR</sequence>
<dbReference type="PROSITE" id="PS50928">
    <property type="entry name" value="ABC_TM1"/>
    <property type="match status" value="1"/>
</dbReference>
<name>A0ABS4IVX8_9BACL</name>
<dbReference type="EMBL" id="JAGGLB010000010">
    <property type="protein sequence ID" value="MBP1991745.1"/>
    <property type="molecule type" value="Genomic_DNA"/>
</dbReference>
<dbReference type="PANTHER" id="PTHR43227">
    <property type="entry name" value="BLL4140 PROTEIN"/>
    <property type="match status" value="1"/>
</dbReference>
<evidence type="ECO:0000256" key="7">
    <source>
        <dbReference type="SAM" id="Phobius"/>
    </source>
</evidence>
<keyword evidence="2" id="KW-0813">Transport</keyword>
<dbReference type="SUPFAM" id="SSF161098">
    <property type="entry name" value="MetI-like"/>
    <property type="match status" value="1"/>
</dbReference>
<evidence type="ECO:0000256" key="4">
    <source>
        <dbReference type="ARBA" id="ARBA00022692"/>
    </source>
</evidence>
<evidence type="ECO:0000259" key="8">
    <source>
        <dbReference type="PROSITE" id="PS50928"/>
    </source>
</evidence>
<dbReference type="InterPro" id="IPR000515">
    <property type="entry name" value="MetI-like"/>
</dbReference>
<evidence type="ECO:0000256" key="2">
    <source>
        <dbReference type="ARBA" id="ARBA00022448"/>
    </source>
</evidence>
<keyword evidence="4 7" id="KW-0812">Transmembrane</keyword>
<keyword evidence="5 7" id="KW-1133">Transmembrane helix</keyword>
<feature type="transmembrane region" description="Helical" evidence="7">
    <location>
        <begin position="112"/>
        <end position="133"/>
    </location>
</feature>
<proteinExistence type="predicted"/>
<evidence type="ECO:0000256" key="3">
    <source>
        <dbReference type="ARBA" id="ARBA00022475"/>
    </source>
</evidence>
<keyword evidence="10" id="KW-1185">Reference proteome</keyword>
<evidence type="ECO:0000256" key="1">
    <source>
        <dbReference type="ARBA" id="ARBA00004651"/>
    </source>
</evidence>